<keyword evidence="21" id="KW-1185">Reference proteome</keyword>
<dbReference type="GO" id="GO:0008270">
    <property type="term" value="F:zinc ion binding"/>
    <property type="evidence" value="ECO:0007669"/>
    <property type="project" value="UniProtKB-KW"/>
</dbReference>
<dbReference type="CDD" id="cd20335">
    <property type="entry name" value="BRcat_RBR"/>
    <property type="match status" value="1"/>
</dbReference>
<evidence type="ECO:0000256" key="14">
    <source>
        <dbReference type="PROSITE-ProRule" id="PRU00175"/>
    </source>
</evidence>
<evidence type="ECO:0000256" key="11">
    <source>
        <dbReference type="ARBA" id="ARBA00022833"/>
    </source>
</evidence>
<evidence type="ECO:0000256" key="8">
    <source>
        <dbReference type="ARBA" id="ARBA00022786"/>
    </source>
</evidence>
<dbReference type="InterPro" id="IPR001650">
    <property type="entry name" value="Helicase_C-like"/>
</dbReference>
<gene>
    <name evidence="20" type="ORF">Bca52824_037112</name>
</gene>
<dbReference type="InterPro" id="IPR056247">
    <property type="entry name" value="KH_DEAH11/12_2nd"/>
</dbReference>
<evidence type="ECO:0000256" key="13">
    <source>
        <dbReference type="ARBA" id="ARBA00047984"/>
    </source>
</evidence>
<feature type="compositionally biased region" description="Low complexity" evidence="15">
    <location>
        <begin position="23"/>
        <end position="40"/>
    </location>
</feature>
<dbReference type="Pfam" id="PF00270">
    <property type="entry name" value="DEAD"/>
    <property type="match status" value="1"/>
</dbReference>
<dbReference type="InterPro" id="IPR014001">
    <property type="entry name" value="Helicase_ATP-bd"/>
</dbReference>
<dbReference type="Pfam" id="PF26200">
    <property type="entry name" value="Rcat_RNF216"/>
    <property type="match status" value="1"/>
</dbReference>
<dbReference type="GO" id="GO:0003723">
    <property type="term" value="F:RNA binding"/>
    <property type="evidence" value="ECO:0007669"/>
    <property type="project" value="TreeGrafter"/>
</dbReference>
<dbReference type="InterPro" id="IPR056244">
    <property type="entry name" value="RRM_DEAH11/12"/>
</dbReference>
<feature type="domain" description="RING-type" evidence="19">
    <location>
        <begin position="1557"/>
        <end position="1764"/>
    </location>
</feature>
<dbReference type="FunFam" id="3.40.50.300:FF:002114">
    <property type="entry name" value="ATP-dependent RNA helicase DEAH12 chloroplastic"/>
    <property type="match status" value="1"/>
</dbReference>
<keyword evidence="4" id="KW-0479">Metal-binding</keyword>
<dbReference type="EMBL" id="JAAMPC010000008">
    <property type="protein sequence ID" value="KAG2300640.1"/>
    <property type="molecule type" value="Genomic_DNA"/>
</dbReference>
<keyword evidence="7 14" id="KW-0863">Zinc-finger</keyword>
<dbReference type="PROSITE" id="PS51873">
    <property type="entry name" value="TRIAD"/>
    <property type="match status" value="1"/>
</dbReference>
<dbReference type="Pfam" id="PF24638">
    <property type="entry name" value="KH_DEAH11_1st"/>
    <property type="match status" value="1"/>
</dbReference>
<feature type="compositionally biased region" description="Pro residues" evidence="15">
    <location>
        <begin position="1"/>
        <end position="10"/>
    </location>
</feature>
<comment type="catalytic activity">
    <reaction evidence="13">
        <text>ATP + H2O = ADP + phosphate + H(+)</text>
        <dbReference type="Rhea" id="RHEA:13065"/>
        <dbReference type="ChEBI" id="CHEBI:15377"/>
        <dbReference type="ChEBI" id="CHEBI:15378"/>
        <dbReference type="ChEBI" id="CHEBI:30616"/>
        <dbReference type="ChEBI" id="CHEBI:43474"/>
        <dbReference type="ChEBI" id="CHEBI:456216"/>
        <dbReference type="EC" id="3.6.4.13"/>
    </reaction>
</comment>
<dbReference type="InterPro" id="IPR013087">
    <property type="entry name" value="Znf_C2H2_type"/>
</dbReference>
<evidence type="ECO:0000259" key="17">
    <source>
        <dbReference type="PROSITE" id="PS51192"/>
    </source>
</evidence>
<dbReference type="InterPro" id="IPR011545">
    <property type="entry name" value="DEAD/DEAH_box_helicase_dom"/>
</dbReference>
<dbReference type="PROSITE" id="PS00518">
    <property type="entry name" value="ZF_RING_1"/>
    <property type="match status" value="1"/>
</dbReference>
<evidence type="ECO:0000256" key="3">
    <source>
        <dbReference type="ARBA" id="ARBA00022679"/>
    </source>
</evidence>
<dbReference type="InterPro" id="IPR018957">
    <property type="entry name" value="Znf_C3HC4_RING-type"/>
</dbReference>
<feature type="compositionally biased region" description="Polar residues" evidence="15">
    <location>
        <begin position="44"/>
        <end position="56"/>
    </location>
</feature>
<comment type="caution">
    <text evidence="20">The sequence shown here is derived from an EMBL/GenBank/DDBJ whole genome shotgun (WGS) entry which is preliminary data.</text>
</comment>
<proteinExistence type="inferred from homology"/>
<feature type="domain" description="Helicase ATP-binding" evidence="17">
    <location>
        <begin position="299"/>
        <end position="465"/>
    </location>
</feature>
<evidence type="ECO:0000256" key="6">
    <source>
        <dbReference type="ARBA" id="ARBA00022741"/>
    </source>
</evidence>
<dbReference type="InterPro" id="IPR013083">
    <property type="entry name" value="Znf_RING/FYVE/PHD"/>
</dbReference>
<dbReference type="InterPro" id="IPR011709">
    <property type="entry name" value="DEAD-box_helicase_OB_fold"/>
</dbReference>
<dbReference type="EC" id="3.6.4.13" evidence="2"/>
<dbReference type="PANTHER" id="PTHR18934">
    <property type="entry name" value="ATP-DEPENDENT RNA HELICASE"/>
    <property type="match status" value="1"/>
</dbReference>
<dbReference type="FunFam" id="1.20.120.1750:FF:000020">
    <property type="entry name" value="ATP-dependent RNA helicase DEAH12 chloroplastic"/>
    <property type="match status" value="1"/>
</dbReference>
<evidence type="ECO:0000256" key="7">
    <source>
        <dbReference type="ARBA" id="ARBA00022771"/>
    </source>
</evidence>
<dbReference type="Pfam" id="PF00097">
    <property type="entry name" value="zf-C3HC4"/>
    <property type="match status" value="1"/>
</dbReference>
<reference evidence="20 21" key="1">
    <citation type="submission" date="2020-02" db="EMBL/GenBank/DDBJ databases">
        <authorList>
            <person name="Ma Q."/>
            <person name="Huang Y."/>
            <person name="Song X."/>
            <person name="Pei D."/>
        </authorList>
    </citation>
    <scope>NUCLEOTIDE SEQUENCE [LARGE SCALE GENOMIC DNA]</scope>
    <source>
        <strain evidence="20">Sxm20200214</strain>
        <tissue evidence="20">Leaf</tissue>
    </source>
</reference>
<dbReference type="Pfam" id="PF24471">
    <property type="entry name" value="KH_DEAH11"/>
    <property type="match status" value="1"/>
</dbReference>
<dbReference type="OrthoDB" id="10009520at2759"/>
<keyword evidence="3" id="KW-0808">Transferase</keyword>
<feature type="domain" description="RING-type" evidence="16">
    <location>
        <begin position="1561"/>
        <end position="1604"/>
    </location>
</feature>
<dbReference type="SUPFAM" id="SSF57850">
    <property type="entry name" value="RING/U-box"/>
    <property type="match status" value="3"/>
</dbReference>
<dbReference type="InterPro" id="IPR042035">
    <property type="entry name" value="DEAH_win-hel_dom"/>
</dbReference>
<keyword evidence="6" id="KW-0547">Nucleotide-binding</keyword>
<keyword evidence="10" id="KW-0347">Helicase</keyword>
<dbReference type="FunFam" id="3.40.50.300:FF:001279">
    <property type="entry name" value="ATP-dependent RNA helicase DEAH12 chloroplastic"/>
    <property type="match status" value="1"/>
</dbReference>
<dbReference type="Proteomes" id="UP000886595">
    <property type="component" value="Unassembled WGS sequence"/>
</dbReference>
<dbReference type="PROSITE" id="PS51192">
    <property type="entry name" value="HELICASE_ATP_BIND_1"/>
    <property type="match status" value="1"/>
</dbReference>
<dbReference type="InterPro" id="IPR001841">
    <property type="entry name" value="Znf_RING"/>
</dbReference>
<dbReference type="InterPro" id="IPR027417">
    <property type="entry name" value="P-loop_NTPase"/>
</dbReference>
<dbReference type="GO" id="GO:0003724">
    <property type="term" value="F:RNA helicase activity"/>
    <property type="evidence" value="ECO:0007669"/>
    <property type="project" value="UniProtKB-EC"/>
</dbReference>
<dbReference type="InterPro" id="IPR002867">
    <property type="entry name" value="IBR_dom"/>
</dbReference>
<dbReference type="InterPro" id="IPR056246">
    <property type="entry name" value="KH_DEAH11/12_1st"/>
</dbReference>
<dbReference type="InterPro" id="IPR044066">
    <property type="entry name" value="TRIAD_supradom"/>
</dbReference>
<dbReference type="CDD" id="cd17917">
    <property type="entry name" value="DEXHc_RHA-like"/>
    <property type="match status" value="1"/>
</dbReference>
<dbReference type="Pfam" id="PF24641">
    <property type="entry name" value="KH_DEAH11_2nd"/>
    <property type="match status" value="1"/>
</dbReference>
<dbReference type="SMART" id="SM00487">
    <property type="entry name" value="DEXDc"/>
    <property type="match status" value="1"/>
</dbReference>
<keyword evidence="9" id="KW-0378">Hydrolase</keyword>
<dbReference type="InterPro" id="IPR002464">
    <property type="entry name" value="DNA/RNA_helicase_DEAH_CS"/>
</dbReference>
<dbReference type="Gene3D" id="1.10.10.2130">
    <property type="entry name" value="DEAH helicase family, winged-helix domain"/>
    <property type="match status" value="1"/>
</dbReference>
<dbReference type="Gene3D" id="1.20.120.1750">
    <property type="match status" value="1"/>
</dbReference>
<keyword evidence="8" id="KW-0833">Ubl conjugation pathway</keyword>
<dbReference type="CDD" id="cd22585">
    <property type="entry name" value="Rcat_RBR_DEAH12-like"/>
    <property type="match status" value="1"/>
</dbReference>
<evidence type="ECO:0000256" key="10">
    <source>
        <dbReference type="ARBA" id="ARBA00022806"/>
    </source>
</evidence>
<dbReference type="InterPro" id="IPR017907">
    <property type="entry name" value="Znf_RING_CS"/>
</dbReference>
<keyword evidence="5" id="KW-0677">Repeat</keyword>
<dbReference type="InterPro" id="IPR056248">
    <property type="entry name" value="RBD_DEAH11/12"/>
</dbReference>
<dbReference type="Pfam" id="PF01485">
    <property type="entry name" value="IBR"/>
    <property type="match status" value="1"/>
</dbReference>
<evidence type="ECO:0000313" key="20">
    <source>
        <dbReference type="EMBL" id="KAG2300640.1"/>
    </source>
</evidence>
<dbReference type="PROSITE" id="PS00028">
    <property type="entry name" value="ZINC_FINGER_C2H2_1"/>
    <property type="match status" value="1"/>
</dbReference>
<dbReference type="SMART" id="SM00847">
    <property type="entry name" value="HA2"/>
    <property type="match status" value="1"/>
</dbReference>
<protein>
    <recommendedName>
        <fullName evidence="2">RNA helicase</fullName>
        <ecNumber evidence="2">3.6.4.13</ecNumber>
    </recommendedName>
</protein>
<feature type="region of interest" description="Disordered" evidence="15">
    <location>
        <begin position="1"/>
        <end position="65"/>
    </location>
</feature>
<evidence type="ECO:0000313" key="21">
    <source>
        <dbReference type="Proteomes" id="UP000886595"/>
    </source>
</evidence>
<dbReference type="GO" id="GO:0005524">
    <property type="term" value="F:ATP binding"/>
    <property type="evidence" value="ECO:0007669"/>
    <property type="project" value="UniProtKB-KW"/>
</dbReference>
<dbReference type="PANTHER" id="PTHR18934:SF81">
    <property type="entry name" value="ATP-DEPENDENT RNA HELICASE DEAH11, CHLOROPLASTIC-RELATED"/>
    <property type="match status" value="1"/>
</dbReference>
<comment type="similarity">
    <text evidence="1">Belongs to the DEAD box helicase family. DEAH subfamily.</text>
</comment>
<dbReference type="Pfam" id="PF07717">
    <property type="entry name" value="OB_NTP_bind"/>
    <property type="match status" value="1"/>
</dbReference>
<dbReference type="PROSITE" id="PS51194">
    <property type="entry name" value="HELICASE_CTER"/>
    <property type="match status" value="1"/>
</dbReference>
<keyword evidence="12" id="KW-0067">ATP-binding</keyword>
<feature type="compositionally biased region" description="Polar residues" evidence="15">
    <location>
        <begin position="11"/>
        <end position="22"/>
    </location>
</feature>
<dbReference type="GO" id="GO:0016787">
    <property type="term" value="F:hydrolase activity"/>
    <property type="evidence" value="ECO:0007669"/>
    <property type="project" value="UniProtKB-KW"/>
</dbReference>
<dbReference type="CDD" id="cd18791">
    <property type="entry name" value="SF2_C_RHA"/>
    <property type="match status" value="1"/>
</dbReference>
<dbReference type="InterPro" id="IPR007502">
    <property type="entry name" value="Helicase-assoc_dom"/>
</dbReference>
<name>A0A8X7S8I2_BRACI</name>
<evidence type="ECO:0000256" key="9">
    <source>
        <dbReference type="ARBA" id="ARBA00022801"/>
    </source>
</evidence>
<evidence type="ECO:0000256" key="5">
    <source>
        <dbReference type="ARBA" id="ARBA00022737"/>
    </source>
</evidence>
<dbReference type="Pfam" id="PF24637">
    <property type="entry name" value="RRM_DEAH11"/>
    <property type="match status" value="1"/>
</dbReference>
<dbReference type="Pfam" id="PF00271">
    <property type="entry name" value="Helicase_C"/>
    <property type="match status" value="1"/>
</dbReference>
<evidence type="ECO:0000259" key="19">
    <source>
        <dbReference type="PROSITE" id="PS51873"/>
    </source>
</evidence>
<dbReference type="Gene3D" id="3.30.40.10">
    <property type="entry name" value="Zinc/RING finger domain, C3HC4 (zinc finger)"/>
    <property type="match status" value="1"/>
</dbReference>
<dbReference type="Gene3D" id="3.40.50.300">
    <property type="entry name" value="P-loop containing nucleotide triphosphate hydrolases"/>
    <property type="match status" value="2"/>
</dbReference>
<dbReference type="PROSITE" id="PS50089">
    <property type="entry name" value="ZF_RING_2"/>
    <property type="match status" value="1"/>
</dbReference>
<dbReference type="SUPFAM" id="SSF52540">
    <property type="entry name" value="P-loop containing nucleoside triphosphate hydrolases"/>
    <property type="match status" value="1"/>
</dbReference>
<dbReference type="SMART" id="SM00647">
    <property type="entry name" value="IBR"/>
    <property type="match status" value="2"/>
</dbReference>
<feature type="domain" description="Helicase C-terminal" evidence="18">
    <location>
        <begin position="497"/>
        <end position="664"/>
    </location>
</feature>
<accession>A0A8X7S8I2</accession>
<dbReference type="Pfam" id="PF24475">
    <property type="entry name" value="RBD_DEAH11"/>
    <property type="match status" value="1"/>
</dbReference>
<evidence type="ECO:0000256" key="15">
    <source>
        <dbReference type="SAM" id="MobiDB-lite"/>
    </source>
</evidence>
<organism evidence="20 21">
    <name type="scientific">Brassica carinata</name>
    <name type="common">Ethiopian mustard</name>
    <name type="synonym">Abyssinian cabbage</name>
    <dbReference type="NCBI Taxonomy" id="52824"/>
    <lineage>
        <taxon>Eukaryota</taxon>
        <taxon>Viridiplantae</taxon>
        <taxon>Streptophyta</taxon>
        <taxon>Embryophyta</taxon>
        <taxon>Tracheophyta</taxon>
        <taxon>Spermatophyta</taxon>
        <taxon>Magnoliopsida</taxon>
        <taxon>eudicotyledons</taxon>
        <taxon>Gunneridae</taxon>
        <taxon>Pentapetalae</taxon>
        <taxon>rosids</taxon>
        <taxon>malvids</taxon>
        <taxon>Brassicales</taxon>
        <taxon>Brassicaceae</taxon>
        <taxon>Brassiceae</taxon>
        <taxon>Brassica</taxon>
    </lineage>
</organism>
<evidence type="ECO:0000256" key="2">
    <source>
        <dbReference type="ARBA" id="ARBA00012552"/>
    </source>
</evidence>
<evidence type="ECO:0000259" key="18">
    <source>
        <dbReference type="PROSITE" id="PS51194"/>
    </source>
</evidence>
<dbReference type="PROSITE" id="PS00690">
    <property type="entry name" value="DEAH_ATP_HELICASE"/>
    <property type="match status" value="1"/>
</dbReference>
<evidence type="ECO:0000259" key="16">
    <source>
        <dbReference type="PROSITE" id="PS50089"/>
    </source>
</evidence>
<evidence type="ECO:0000256" key="4">
    <source>
        <dbReference type="ARBA" id="ARBA00022723"/>
    </source>
</evidence>
<keyword evidence="11" id="KW-0862">Zinc</keyword>
<dbReference type="GO" id="GO:0016740">
    <property type="term" value="F:transferase activity"/>
    <property type="evidence" value="ECO:0007669"/>
    <property type="project" value="UniProtKB-KW"/>
</dbReference>
<dbReference type="SMART" id="SM00490">
    <property type="entry name" value="HELICc"/>
    <property type="match status" value="1"/>
</dbReference>
<sequence>MRRSSLPPPNSGRSTTNRQWSLPSASSNRSNYRSARSSPPLTHRPTQNHYPNSSFPPNHRPDRAQTTRTRPNFIVQLVHPRTPAADTDANPSFSVRKRAIITLASLCGIPEESVQVPQLGRIAGSFPFRQWVDALSAVVCLWNHRLQGKHDFVPELVPNVIVPSDVDELRDRLRDLFSAHVISLSENGECVKKARSEIGERSRQVESFASKRGLRVEVFEKKKALEAERDLVVKRLEEFKNAMMSIVRFLKRSDCSEEDVDVFSLDGAYDWPRIHSLIRRECRRLDDGLPIYAHRRTILKKIYSQQVTVLIGETGSGKSTQLVQFLADSGIAASESIVCTQPRKIAALTLADRVREESNGCYVEEDSVSCAPAFSSAAEQFSSKVVFMTDNCLLQHYIKDRSLSGVSCVIIDEAHERSLNTDLLLALLKDLLCRRVDLRLVIMSATADASQLSEYFFGCEIIRVTGRNFPVEIIYSPSSDTEGTSGFVGRVAPYADDVVKMAMEVHKTEKEGTILAFLTSQAEVEWACERFIAPSSAVALPLHGKLSYEEQFRVFQNHPGRRKVIFATNIAETSLTIPGVKYVIDSGMVKESKYEARTGMSILKVCRVSQSSAQQRAGRAGRTEAGRCYRLYSKHEFDSMSLNQEPEIRRVHLGVALLRILALGVDSIAEFDFIDAPDPEAIAMAVRNLVQLGAVVEKNGVLKLTQEGHCLVKLGLEPKLGKLILGCFRHRMGREGIVLAAVMANASSIFCRVGNLDDKMKADCLKVKFCNHNGDMFTLLSVYKEWASLPRERRNKWCWENSLNAKSMRRCEDTVKELEICIERELSLVSPSYWVWNPSEGNNKHEKHLKMVILGSLAENVAMYTGYDRLGYEVALTGQQVQLHPSCSLLAFGQKPNWVVFGELLSVVDYQYLVCVTAFDFEALSMLDPPPPFDASQMDEWRLRVKKGSGCSSTLLKRFCGKSNRGLVSIVSRARSLCEDERINIQVDADQNEILLYAPPKDMDKVSSLVNDALECEKRWMRNECLEKYIYRGRGQVPLALFGSGAQIKHLEVDQRFLTVDVLYYGDSFLDDRELLTFLEKNIDGCSICSIHKFAGNKQDCDETVKWGRITFLTPESAMKATEIQKFDLNGSVIKLFPSLSAGGGGVFKTPSFPYVTAMIRWPRKESCGKGVLKCASGDIHSIFGGASSGIVMRTEYLFETDQRFSDSLLITNIDTNLSDAEVLDVLELATQRTDLEFFLLRRRDIVRDIVHRPPLTACEGTLHKRIFECLSSRNPDPNCVQVKVFEPKEKDYFVEALITFDGRLHLEAAKALQGLDGKALDICHPWQKVKCEQKFQSSIICPAFIYNIVRRQLNAKLASFKRQRECEWHLEPTHSGAYRVKISANATRPISEMRRSLEELIRGRPINHPGLTPRVIQHLLSREGVILMRKIQQENETCIVLDRHNLTVRICGSEEKIAAAAQELVRSLLAYHESKQLEIRLRGPRFRPDLMKEVVNRFGPELQGIKEKVKGVDLKLNTRYHVIHVRGSVEMRQEVEKMVYELAREGSSLGGKADDVEVECPICLSEVEDGYSLEGCSHLFCKACLLEQLEASMRNFDAFPIICSHMDCGAPIVLADMRALLSQEKLDELFRASLSCFVTTSDGKFRFCSTPDCPSIYRLAGPQDSGEPFVCGACNSETCTRCHLEYHPYITCERYKLFKEDPDMSLKDWAKGKNVKECPFCKSTIEKSEGCNHLLCRCGKHICWVCLEYFIRQERCYEHLRADHGGIGIFDELGMPML</sequence>
<dbReference type="InterPro" id="IPR056245">
    <property type="entry name" value="KH_DEAH11/12"/>
</dbReference>
<evidence type="ECO:0000256" key="12">
    <source>
        <dbReference type="ARBA" id="ARBA00022840"/>
    </source>
</evidence>
<evidence type="ECO:0000256" key="1">
    <source>
        <dbReference type="ARBA" id="ARBA00008792"/>
    </source>
</evidence>